<gene>
    <name evidence="5" type="ORF">QBL07_23935</name>
</gene>
<protein>
    <submittedName>
        <fullName evidence="5">Long-chain-fatty-acid--CoA ligase</fullName>
        <ecNumber evidence="5">6.2.1.3</ecNumber>
    </submittedName>
</protein>
<feature type="domain" description="AMP-binding enzyme C-terminal" evidence="4">
    <location>
        <begin position="386"/>
        <end position="465"/>
    </location>
</feature>
<name>A0AAW6RGV3_GORRU</name>
<evidence type="ECO:0000313" key="5">
    <source>
        <dbReference type="EMBL" id="MDG6783858.1"/>
    </source>
</evidence>
<dbReference type="PANTHER" id="PTHR43767">
    <property type="entry name" value="LONG-CHAIN-FATTY-ACID--COA LIGASE"/>
    <property type="match status" value="1"/>
</dbReference>
<evidence type="ECO:0000256" key="1">
    <source>
        <dbReference type="ARBA" id="ARBA00006432"/>
    </source>
</evidence>
<comment type="similarity">
    <text evidence="1">Belongs to the ATP-dependent AMP-binding enzyme family.</text>
</comment>
<dbReference type="Pfam" id="PF13193">
    <property type="entry name" value="AMP-binding_C"/>
    <property type="match status" value="1"/>
</dbReference>
<dbReference type="GO" id="GO:0004467">
    <property type="term" value="F:long-chain fatty acid-CoA ligase activity"/>
    <property type="evidence" value="ECO:0007669"/>
    <property type="project" value="UniProtKB-EC"/>
</dbReference>
<dbReference type="InterPro" id="IPR025110">
    <property type="entry name" value="AMP-bd_C"/>
</dbReference>
<dbReference type="SUPFAM" id="SSF56801">
    <property type="entry name" value="Acetyl-CoA synthetase-like"/>
    <property type="match status" value="1"/>
</dbReference>
<dbReference type="AlphaFoldDB" id="A0AAW6RGV3"/>
<dbReference type="InterPro" id="IPR020845">
    <property type="entry name" value="AMP-binding_CS"/>
</dbReference>
<accession>A0AAW6RGV3</accession>
<dbReference type="NCBIfam" id="NF004837">
    <property type="entry name" value="PRK06187.1"/>
    <property type="match status" value="1"/>
</dbReference>
<dbReference type="FunFam" id="3.30.300.30:FF:000008">
    <property type="entry name" value="2,3-dihydroxybenzoate-AMP ligase"/>
    <property type="match status" value="1"/>
</dbReference>
<dbReference type="EMBL" id="JARUXG010000036">
    <property type="protein sequence ID" value="MDG6783858.1"/>
    <property type="molecule type" value="Genomic_DNA"/>
</dbReference>
<evidence type="ECO:0000259" key="4">
    <source>
        <dbReference type="Pfam" id="PF13193"/>
    </source>
</evidence>
<keyword evidence="2 5" id="KW-0436">Ligase</keyword>
<organism evidence="5">
    <name type="scientific">Gordonia rubripertincta</name>
    <name type="common">Rhodococcus corallinus</name>
    <dbReference type="NCBI Taxonomy" id="36822"/>
    <lineage>
        <taxon>Bacteria</taxon>
        <taxon>Bacillati</taxon>
        <taxon>Actinomycetota</taxon>
        <taxon>Actinomycetes</taxon>
        <taxon>Mycobacteriales</taxon>
        <taxon>Gordoniaceae</taxon>
        <taxon>Gordonia</taxon>
    </lineage>
</organism>
<proteinExistence type="inferred from homology"/>
<feature type="domain" description="AMP-dependent synthetase/ligase" evidence="3">
    <location>
        <begin position="113"/>
        <end position="338"/>
    </location>
</feature>
<dbReference type="PANTHER" id="PTHR43767:SF11">
    <property type="entry name" value="MEDIUM-CHAIN-FATTY-ACID--COA LIGASE"/>
    <property type="match status" value="1"/>
</dbReference>
<comment type="caution">
    <text evidence="5">The sequence shown here is derived from an EMBL/GenBank/DDBJ whole genome shotgun (WGS) entry which is preliminary data.</text>
</comment>
<sequence length="485" mass="53549">MTERTAWRICRDNAWWSVFGKKRGRNGRRPGPPVHDDLVQRDFTAEEPHRLWLTGITEHHTREGKLYLCAIKDVHSGRIVGYGDTSPLDGHGVTVMRYHDALAAESPVFSWVDPDERSAAGMCYTSGTTGDPKGVVYSHRSVFLHSMAACTGNALAIAEADRVLPVVPMFHASAWGLPYASLMAGADLLMPDRYLQAAPLADMIQQHRPTKAGAVPTIWNDLLQYGIANPGVDLSSIDLVACGGAPVPQSLIEGFADRFGVQIIQAWGMTETSPLAAVGRPPAGISPAKEISYRKRQGRAICGVEMRLIDEGGLPVPRDDKSVGELEVRGPWVTGSYYRLEDTERFRDGWLRTGDVGHISPDGYLTLTDRSKDVIKSGGEWISSVELENWIMSHPDVAEAAVVAMPDPRWQETALAVVVPAPGREVSADTLHEWCLRNCPEEIPHWWIPNNWTFMEQIPRTSVGKFDKKVLRAKHEQGELPVVSN</sequence>
<dbReference type="PROSITE" id="PS00455">
    <property type="entry name" value="AMP_BINDING"/>
    <property type="match status" value="1"/>
</dbReference>
<dbReference type="InterPro" id="IPR000873">
    <property type="entry name" value="AMP-dep_synth/lig_dom"/>
</dbReference>
<dbReference type="InterPro" id="IPR042099">
    <property type="entry name" value="ANL_N_sf"/>
</dbReference>
<reference evidence="5" key="1">
    <citation type="submission" date="2023-04" db="EMBL/GenBank/DDBJ databases">
        <title>Characterization and analysis of the complete genome of Gordonia rubripertincta 112, the degrader of aromatic and aliphatic compounds.</title>
        <authorList>
            <person name="Frantsuzova E."/>
            <person name="Bogun A."/>
            <person name="Delegan Y."/>
        </authorList>
    </citation>
    <scope>NUCLEOTIDE SEQUENCE</scope>
    <source>
        <strain evidence="5">112</strain>
    </source>
</reference>
<evidence type="ECO:0000256" key="2">
    <source>
        <dbReference type="ARBA" id="ARBA00022598"/>
    </source>
</evidence>
<dbReference type="InterPro" id="IPR045851">
    <property type="entry name" value="AMP-bd_C_sf"/>
</dbReference>
<dbReference type="InterPro" id="IPR050237">
    <property type="entry name" value="ATP-dep_AMP-bd_enzyme"/>
</dbReference>
<dbReference type="Gene3D" id="3.40.50.12780">
    <property type="entry name" value="N-terminal domain of ligase-like"/>
    <property type="match status" value="1"/>
</dbReference>
<evidence type="ECO:0000259" key="3">
    <source>
        <dbReference type="Pfam" id="PF00501"/>
    </source>
</evidence>
<dbReference type="EC" id="6.2.1.3" evidence="5"/>
<dbReference type="Pfam" id="PF00501">
    <property type="entry name" value="AMP-binding"/>
    <property type="match status" value="1"/>
</dbReference>
<dbReference type="Gene3D" id="3.30.300.30">
    <property type="match status" value="1"/>
</dbReference>